<feature type="compositionally biased region" description="Basic and acidic residues" evidence="1">
    <location>
        <begin position="78"/>
        <end position="91"/>
    </location>
</feature>
<organism evidence="2 3">
    <name type="scientific">Claviceps pusilla</name>
    <dbReference type="NCBI Taxonomy" id="123648"/>
    <lineage>
        <taxon>Eukaryota</taxon>
        <taxon>Fungi</taxon>
        <taxon>Dikarya</taxon>
        <taxon>Ascomycota</taxon>
        <taxon>Pezizomycotina</taxon>
        <taxon>Sordariomycetes</taxon>
        <taxon>Hypocreomycetidae</taxon>
        <taxon>Hypocreales</taxon>
        <taxon>Clavicipitaceae</taxon>
        <taxon>Claviceps</taxon>
    </lineage>
</organism>
<evidence type="ECO:0000256" key="1">
    <source>
        <dbReference type="SAM" id="MobiDB-lite"/>
    </source>
</evidence>
<feature type="non-terminal residue" evidence="2">
    <location>
        <position position="1"/>
    </location>
</feature>
<evidence type="ECO:0000313" key="2">
    <source>
        <dbReference type="EMBL" id="KAG5991399.1"/>
    </source>
</evidence>
<feature type="region of interest" description="Disordered" evidence="1">
    <location>
        <begin position="78"/>
        <end position="103"/>
    </location>
</feature>
<evidence type="ECO:0000313" key="3">
    <source>
        <dbReference type="Proteomes" id="UP000748025"/>
    </source>
</evidence>
<name>A0A9P7N6C6_9HYPO</name>
<dbReference type="Proteomes" id="UP000748025">
    <property type="component" value="Unassembled WGS sequence"/>
</dbReference>
<gene>
    <name evidence="2" type="ORF">E4U43_004038</name>
</gene>
<dbReference type="EMBL" id="SRPW01002644">
    <property type="protein sequence ID" value="KAG5991399.1"/>
    <property type="molecule type" value="Genomic_DNA"/>
</dbReference>
<protein>
    <submittedName>
        <fullName evidence="2">Uncharacterized protein</fullName>
    </submittedName>
</protein>
<dbReference type="AlphaFoldDB" id="A0A9P7N6C6"/>
<reference evidence="2" key="1">
    <citation type="journal article" date="2020" name="bioRxiv">
        <title>Whole genome comparisons of ergot fungi reveals the divergence and evolution of species within the genus Claviceps are the result of varying mechanisms driving genome evolution and host range expansion.</title>
        <authorList>
            <person name="Wyka S.A."/>
            <person name="Mondo S.J."/>
            <person name="Liu M."/>
            <person name="Dettman J."/>
            <person name="Nalam V."/>
            <person name="Broders K.D."/>
        </authorList>
    </citation>
    <scope>NUCLEOTIDE SEQUENCE</scope>
    <source>
        <strain evidence="2">CCC 602</strain>
    </source>
</reference>
<proteinExistence type="predicted"/>
<comment type="caution">
    <text evidence="2">The sequence shown here is derived from an EMBL/GenBank/DDBJ whole genome shotgun (WGS) entry which is preliminary data.</text>
</comment>
<sequence length="103" mass="11313">TTAVVKKKFQTTCIPLDLPLRIGSLVPSIWSLWWAWLFWSASPAAEDARDNVAALYETTSKGPYVGLGAPNQSKLFRRKGEEQAWASDEKPGSIPAVRHSAAD</sequence>
<accession>A0A9P7N6C6</accession>
<keyword evidence="3" id="KW-1185">Reference proteome</keyword>